<feature type="region of interest" description="Disordered" evidence="1">
    <location>
        <begin position="197"/>
        <end position="288"/>
    </location>
</feature>
<protein>
    <recommendedName>
        <fullName evidence="5">Glycine zipper domain-containing protein</fullName>
    </recommendedName>
</protein>
<dbReference type="OrthoDB" id="4158987at2759"/>
<keyword evidence="2" id="KW-0732">Signal</keyword>
<organism evidence="3 4">
    <name type="scientific">Cryoendolithus antarcticus</name>
    <dbReference type="NCBI Taxonomy" id="1507870"/>
    <lineage>
        <taxon>Eukaryota</taxon>
        <taxon>Fungi</taxon>
        <taxon>Dikarya</taxon>
        <taxon>Ascomycota</taxon>
        <taxon>Pezizomycotina</taxon>
        <taxon>Dothideomycetes</taxon>
        <taxon>Dothideomycetidae</taxon>
        <taxon>Cladosporiales</taxon>
        <taxon>Cladosporiaceae</taxon>
        <taxon>Cryoendolithus</taxon>
    </lineage>
</organism>
<feature type="signal peptide" evidence="2">
    <location>
        <begin position="1"/>
        <end position="25"/>
    </location>
</feature>
<dbReference type="InParanoid" id="A0A1V8TAN6"/>
<accession>A0A1V8TAN6</accession>
<evidence type="ECO:0000256" key="1">
    <source>
        <dbReference type="SAM" id="MobiDB-lite"/>
    </source>
</evidence>
<evidence type="ECO:0000313" key="3">
    <source>
        <dbReference type="EMBL" id="OQO08445.1"/>
    </source>
</evidence>
<comment type="caution">
    <text evidence="3">The sequence shown here is derived from an EMBL/GenBank/DDBJ whole genome shotgun (WGS) entry which is preliminary data.</text>
</comment>
<dbReference type="Proteomes" id="UP000192596">
    <property type="component" value="Unassembled WGS sequence"/>
</dbReference>
<sequence length="288" mass="30178">MPLPSLVSHLTTALPFLTQLPALYAAMPSMSDYNISDAAIKAMPEKERLAQAASASQAAQQAQGLADTLRKKAAVITDPVERNRILSEAYDREIEAHGNSKKARLLSSGGFQGAVGGAGIGGAVGVGLGTVVGTVVGTVATIPTTLVGGLVGGGVGALHGPWIKLQKIGKGGAKKEEVVQVPEAAVRSGAVIVNEKTGEATVRDPEALKKASEQTAGAAEQAEELKEQQSGTPKKKPRKLQVRSSAQIQREEQEQKAEQTKTEERKEEKKRKPARKLEVRSNGKAQAA</sequence>
<keyword evidence="4" id="KW-1185">Reference proteome</keyword>
<feature type="compositionally biased region" description="Basic and acidic residues" evidence="1">
    <location>
        <begin position="249"/>
        <end position="267"/>
    </location>
</feature>
<gene>
    <name evidence="3" type="ORF">B0A48_06315</name>
</gene>
<feature type="chain" id="PRO_5012347884" description="Glycine zipper domain-containing protein" evidence="2">
    <location>
        <begin position="26"/>
        <end position="288"/>
    </location>
</feature>
<dbReference type="STRING" id="1507870.A0A1V8TAN6"/>
<evidence type="ECO:0008006" key="5">
    <source>
        <dbReference type="Google" id="ProtNLM"/>
    </source>
</evidence>
<reference evidence="4" key="1">
    <citation type="submission" date="2017-03" db="EMBL/GenBank/DDBJ databases">
        <title>Genomes of endolithic fungi from Antarctica.</title>
        <authorList>
            <person name="Coleine C."/>
            <person name="Masonjones S."/>
            <person name="Stajich J.E."/>
        </authorList>
    </citation>
    <scope>NUCLEOTIDE SEQUENCE [LARGE SCALE GENOMIC DNA]</scope>
    <source>
        <strain evidence="4">CCFEE 5527</strain>
    </source>
</reference>
<proteinExistence type="predicted"/>
<evidence type="ECO:0000256" key="2">
    <source>
        <dbReference type="SAM" id="SignalP"/>
    </source>
</evidence>
<name>A0A1V8TAN6_9PEZI</name>
<evidence type="ECO:0000313" key="4">
    <source>
        <dbReference type="Proteomes" id="UP000192596"/>
    </source>
</evidence>
<feature type="compositionally biased region" description="Basic and acidic residues" evidence="1">
    <location>
        <begin position="197"/>
        <end position="212"/>
    </location>
</feature>
<dbReference type="EMBL" id="NAJO01000012">
    <property type="protein sequence ID" value="OQO08445.1"/>
    <property type="molecule type" value="Genomic_DNA"/>
</dbReference>
<dbReference type="AlphaFoldDB" id="A0A1V8TAN6"/>